<feature type="region of interest" description="Disordered" evidence="1">
    <location>
        <begin position="225"/>
        <end position="285"/>
    </location>
</feature>
<feature type="region of interest" description="Disordered" evidence="1">
    <location>
        <begin position="1"/>
        <end position="39"/>
    </location>
</feature>
<name>A0A8H6TJF2_MYCCL</name>
<organism evidence="2 3">
    <name type="scientific">Mycena chlorophos</name>
    <name type="common">Agaric fungus</name>
    <name type="synonym">Agaricus chlorophos</name>
    <dbReference type="NCBI Taxonomy" id="658473"/>
    <lineage>
        <taxon>Eukaryota</taxon>
        <taxon>Fungi</taxon>
        <taxon>Dikarya</taxon>
        <taxon>Basidiomycota</taxon>
        <taxon>Agaricomycotina</taxon>
        <taxon>Agaricomycetes</taxon>
        <taxon>Agaricomycetidae</taxon>
        <taxon>Agaricales</taxon>
        <taxon>Marasmiineae</taxon>
        <taxon>Mycenaceae</taxon>
        <taxon>Mycena</taxon>
    </lineage>
</organism>
<feature type="compositionally biased region" description="Low complexity" evidence="1">
    <location>
        <begin position="273"/>
        <end position="285"/>
    </location>
</feature>
<sequence length="402" mass="43243">MHPYEQQQASYPSGPPPPSEPTDYDARQGFYDGTENLENRTTHVPAVQRGMHGFVDWQATQPPPQPQSFFSASSSTTGLGYDSLMTPYDFSSHTQPYPQSAFGELQTQSDLAMNLADTSLGIWNPEYLPSTATSTGDSGIQAPTPSYAPSYDSDADPLGLATAFTPTHLQDGPPQRKMSSSVPPDFEFGTGVSEQYAFEMGLTLPWSAERWASIPFLNGEPVPVPSGARTGEYPPPQALHGAEPGYASQSLSTRGTLTTGAGAGTSFAEQPIAGPSTSAGSSSARGFHPYRDARPGAAHVPGEDLGFQMVNLTDEGKTKRQPPSCLNCRKLKIACARPVVEEVSRLQGQLGGDGRCDQCIKRKRKPEDCVYPKQSLRGLHSRNKSKRHPREPRARQAASASP</sequence>
<evidence type="ECO:0000256" key="1">
    <source>
        <dbReference type="SAM" id="MobiDB-lite"/>
    </source>
</evidence>
<gene>
    <name evidence="2" type="ORF">HMN09_00376000</name>
</gene>
<dbReference type="EMBL" id="JACAZE010000004">
    <property type="protein sequence ID" value="KAF7318645.1"/>
    <property type="molecule type" value="Genomic_DNA"/>
</dbReference>
<protein>
    <submittedName>
        <fullName evidence="2">Uncharacterized protein</fullName>
    </submittedName>
</protein>
<evidence type="ECO:0000313" key="2">
    <source>
        <dbReference type="EMBL" id="KAF7318645.1"/>
    </source>
</evidence>
<comment type="caution">
    <text evidence="2">The sequence shown here is derived from an EMBL/GenBank/DDBJ whole genome shotgun (WGS) entry which is preliminary data.</text>
</comment>
<feature type="compositionally biased region" description="Low complexity" evidence="1">
    <location>
        <begin position="248"/>
        <end position="266"/>
    </location>
</feature>
<feature type="compositionally biased region" description="Polar residues" evidence="1">
    <location>
        <begin position="132"/>
        <end position="144"/>
    </location>
</feature>
<feature type="region of interest" description="Disordered" evidence="1">
    <location>
        <begin position="132"/>
        <end position="184"/>
    </location>
</feature>
<proteinExistence type="predicted"/>
<feature type="region of interest" description="Disordered" evidence="1">
    <location>
        <begin position="371"/>
        <end position="402"/>
    </location>
</feature>
<dbReference type="Proteomes" id="UP000613580">
    <property type="component" value="Unassembled WGS sequence"/>
</dbReference>
<accession>A0A8H6TJF2</accession>
<dbReference type="OrthoDB" id="39175at2759"/>
<evidence type="ECO:0000313" key="3">
    <source>
        <dbReference type="Proteomes" id="UP000613580"/>
    </source>
</evidence>
<feature type="compositionally biased region" description="Basic residues" evidence="1">
    <location>
        <begin position="379"/>
        <end position="390"/>
    </location>
</feature>
<keyword evidence="3" id="KW-1185">Reference proteome</keyword>
<dbReference type="AlphaFoldDB" id="A0A8H6TJF2"/>
<reference evidence="2" key="1">
    <citation type="submission" date="2020-05" db="EMBL/GenBank/DDBJ databases">
        <title>Mycena genomes resolve the evolution of fungal bioluminescence.</title>
        <authorList>
            <person name="Tsai I.J."/>
        </authorList>
    </citation>
    <scope>NUCLEOTIDE SEQUENCE</scope>
    <source>
        <strain evidence="2">110903Hualien_Pintung</strain>
    </source>
</reference>